<evidence type="ECO:0000313" key="2">
    <source>
        <dbReference type="Proteomes" id="UP000198312"/>
    </source>
</evidence>
<dbReference type="KEGG" id="vil:CFK37_12745"/>
<dbReference type="OrthoDB" id="1683589at2"/>
<gene>
    <name evidence="1" type="ORF">CFK37_12745</name>
</gene>
<organism evidence="1 2">
    <name type="scientific">Virgibacillus phasianinus</name>
    <dbReference type="NCBI Taxonomy" id="2017483"/>
    <lineage>
        <taxon>Bacteria</taxon>
        <taxon>Bacillati</taxon>
        <taxon>Bacillota</taxon>
        <taxon>Bacilli</taxon>
        <taxon>Bacillales</taxon>
        <taxon>Bacillaceae</taxon>
        <taxon>Virgibacillus</taxon>
    </lineage>
</organism>
<dbReference type="EMBL" id="CP022315">
    <property type="protein sequence ID" value="ASK62949.1"/>
    <property type="molecule type" value="Genomic_DNA"/>
</dbReference>
<sequence length="203" mass="23249">MNVWLIVLCVLIVLVTFFLFSKIYVSVHYYLLNSKQQASIQLYFLKIPLYRRNIHSTEQKEHAIFELLKDENKLSSMLREGKLFLKGTKAAYPNIYWLLKKLSFHKFVWHTNVGAGEASSTGVLSGGVWSLKGLAVALLRQVSHVGCALHVTVNPLFQQKLINTEISMKFSIRLGQAILGGLKILRSFSKREDLTIKLRERKI</sequence>
<dbReference type="InterPro" id="IPR021338">
    <property type="entry name" value="DUF2953"/>
</dbReference>
<protein>
    <recommendedName>
        <fullName evidence="3">DUF2953 domain-containing protein</fullName>
    </recommendedName>
</protein>
<evidence type="ECO:0008006" key="3">
    <source>
        <dbReference type="Google" id="ProtNLM"/>
    </source>
</evidence>
<dbReference type="Pfam" id="PF11167">
    <property type="entry name" value="DUF2953"/>
    <property type="match status" value="1"/>
</dbReference>
<dbReference type="RefSeq" id="WP_089062208.1">
    <property type="nucleotide sequence ID" value="NZ_CP022315.1"/>
</dbReference>
<accession>A0A220U4A5</accession>
<name>A0A220U4A5_9BACI</name>
<reference evidence="1 2" key="1">
    <citation type="submission" date="2017-07" db="EMBL/GenBank/DDBJ databases">
        <title>Virgibacillus sp. LM2416.</title>
        <authorList>
            <person name="Tak E.J."/>
            <person name="Bae J.-W."/>
        </authorList>
    </citation>
    <scope>NUCLEOTIDE SEQUENCE [LARGE SCALE GENOMIC DNA]</scope>
    <source>
        <strain evidence="1 2">LM2416</strain>
    </source>
</reference>
<dbReference type="Proteomes" id="UP000198312">
    <property type="component" value="Chromosome"/>
</dbReference>
<evidence type="ECO:0000313" key="1">
    <source>
        <dbReference type="EMBL" id="ASK62949.1"/>
    </source>
</evidence>
<dbReference type="AlphaFoldDB" id="A0A220U4A5"/>
<proteinExistence type="predicted"/>
<keyword evidence="2" id="KW-1185">Reference proteome</keyword>